<dbReference type="Proteomes" id="UP000094527">
    <property type="component" value="Unassembled WGS sequence"/>
</dbReference>
<dbReference type="EMBL" id="LJIJ01004179">
    <property type="protein sequence ID" value="ODM88057.1"/>
    <property type="molecule type" value="Genomic_DNA"/>
</dbReference>
<comment type="caution">
    <text evidence="1">The sequence shown here is derived from an EMBL/GenBank/DDBJ whole genome shotgun (WGS) entry which is preliminary data.</text>
</comment>
<name>A0A1D2M4Z3_ORCCI</name>
<accession>A0A1D2M4Z3</accession>
<sequence length="183" mass="20322">MPTPRRIIELNLTKLPFLPFLVLTVSTHKFIIGLPDRWPIPNPRFRLVLFKTLLAAVIISGCHLDMTLDAFVNAELLSLDSSCQTTTFDYIIVGAGRLYFVHFHNAPKTTMGRNFNVELEWVVATRIANASSFASILLLEAGGEPSVLNDIPAFDATSRTNLQIPGFIIPPSKSTLAKIVMER</sequence>
<gene>
    <name evidence="1" type="ORF">Ocin01_18625</name>
</gene>
<protein>
    <submittedName>
        <fullName evidence="1">Uncharacterized protein</fullName>
    </submittedName>
</protein>
<evidence type="ECO:0000313" key="1">
    <source>
        <dbReference type="EMBL" id="ODM88057.1"/>
    </source>
</evidence>
<keyword evidence="2" id="KW-1185">Reference proteome</keyword>
<proteinExistence type="predicted"/>
<organism evidence="1 2">
    <name type="scientific">Orchesella cincta</name>
    <name type="common">Springtail</name>
    <name type="synonym">Podura cincta</name>
    <dbReference type="NCBI Taxonomy" id="48709"/>
    <lineage>
        <taxon>Eukaryota</taxon>
        <taxon>Metazoa</taxon>
        <taxon>Ecdysozoa</taxon>
        <taxon>Arthropoda</taxon>
        <taxon>Hexapoda</taxon>
        <taxon>Collembola</taxon>
        <taxon>Entomobryomorpha</taxon>
        <taxon>Entomobryoidea</taxon>
        <taxon>Orchesellidae</taxon>
        <taxon>Orchesellinae</taxon>
        <taxon>Orchesella</taxon>
    </lineage>
</organism>
<evidence type="ECO:0000313" key="2">
    <source>
        <dbReference type="Proteomes" id="UP000094527"/>
    </source>
</evidence>
<dbReference type="AlphaFoldDB" id="A0A1D2M4Z3"/>
<reference evidence="1 2" key="1">
    <citation type="journal article" date="2016" name="Genome Biol. Evol.">
        <title>Gene Family Evolution Reflects Adaptation to Soil Environmental Stressors in the Genome of the Collembolan Orchesella cincta.</title>
        <authorList>
            <person name="Faddeeva-Vakhrusheva A."/>
            <person name="Derks M.F."/>
            <person name="Anvar S.Y."/>
            <person name="Agamennone V."/>
            <person name="Suring W."/>
            <person name="Smit S."/>
            <person name="van Straalen N.M."/>
            <person name="Roelofs D."/>
        </authorList>
    </citation>
    <scope>NUCLEOTIDE SEQUENCE [LARGE SCALE GENOMIC DNA]</scope>
    <source>
        <tissue evidence="1">Mixed pool</tissue>
    </source>
</reference>